<feature type="signal peptide" evidence="2">
    <location>
        <begin position="1"/>
        <end position="18"/>
    </location>
</feature>
<dbReference type="AlphaFoldDB" id="A0AAV8SH09"/>
<feature type="compositionally biased region" description="Basic and acidic residues" evidence="1">
    <location>
        <begin position="72"/>
        <end position="81"/>
    </location>
</feature>
<comment type="caution">
    <text evidence="3">The sequence shown here is derived from an EMBL/GenBank/DDBJ whole genome shotgun (WGS) entry which is preliminary data.</text>
</comment>
<accession>A0AAV8SH09</accession>
<evidence type="ECO:0000256" key="1">
    <source>
        <dbReference type="SAM" id="MobiDB-lite"/>
    </source>
</evidence>
<proteinExistence type="predicted"/>
<feature type="chain" id="PRO_5043507815" description="Secreted protein" evidence="2">
    <location>
        <begin position="19"/>
        <end position="95"/>
    </location>
</feature>
<feature type="region of interest" description="Disordered" evidence="1">
    <location>
        <begin position="19"/>
        <end position="95"/>
    </location>
</feature>
<evidence type="ECO:0008006" key="5">
    <source>
        <dbReference type="Google" id="ProtNLM"/>
    </source>
</evidence>
<evidence type="ECO:0000313" key="3">
    <source>
        <dbReference type="EMBL" id="KAJ8751480.1"/>
    </source>
</evidence>
<evidence type="ECO:0000256" key="2">
    <source>
        <dbReference type="SAM" id="SignalP"/>
    </source>
</evidence>
<evidence type="ECO:0000313" key="4">
    <source>
        <dbReference type="Proteomes" id="UP001159364"/>
    </source>
</evidence>
<reference evidence="3 4" key="1">
    <citation type="submission" date="2021-09" db="EMBL/GenBank/DDBJ databases">
        <title>Genomic insights and catalytic innovation underlie evolution of tropane alkaloids biosynthesis.</title>
        <authorList>
            <person name="Wang Y.-J."/>
            <person name="Tian T."/>
            <person name="Huang J.-P."/>
            <person name="Huang S.-X."/>
        </authorList>
    </citation>
    <scope>NUCLEOTIDE SEQUENCE [LARGE SCALE GENOMIC DNA]</scope>
    <source>
        <strain evidence="3">KIB-2018</strain>
        <tissue evidence="3">Leaf</tissue>
    </source>
</reference>
<protein>
    <recommendedName>
        <fullName evidence="5">Secreted protein</fullName>
    </recommendedName>
</protein>
<keyword evidence="4" id="KW-1185">Reference proteome</keyword>
<dbReference type="Proteomes" id="UP001159364">
    <property type="component" value="Linkage Group LG11"/>
</dbReference>
<keyword evidence="2" id="KW-0732">Signal</keyword>
<gene>
    <name evidence="3" type="ORF">K2173_016697</name>
</gene>
<feature type="compositionally biased region" description="Basic and acidic residues" evidence="1">
    <location>
        <begin position="39"/>
        <end position="50"/>
    </location>
</feature>
<name>A0AAV8SH09_9ROSI</name>
<organism evidence="3 4">
    <name type="scientific">Erythroxylum novogranatense</name>
    <dbReference type="NCBI Taxonomy" id="1862640"/>
    <lineage>
        <taxon>Eukaryota</taxon>
        <taxon>Viridiplantae</taxon>
        <taxon>Streptophyta</taxon>
        <taxon>Embryophyta</taxon>
        <taxon>Tracheophyta</taxon>
        <taxon>Spermatophyta</taxon>
        <taxon>Magnoliopsida</taxon>
        <taxon>eudicotyledons</taxon>
        <taxon>Gunneridae</taxon>
        <taxon>Pentapetalae</taxon>
        <taxon>rosids</taxon>
        <taxon>fabids</taxon>
        <taxon>Malpighiales</taxon>
        <taxon>Erythroxylaceae</taxon>
        <taxon>Erythroxylum</taxon>
    </lineage>
</organism>
<dbReference type="EMBL" id="JAIWQS010000011">
    <property type="protein sequence ID" value="KAJ8751480.1"/>
    <property type="molecule type" value="Genomic_DNA"/>
</dbReference>
<sequence>MWATLLTCLGIQAYWTRAKEYGRKSETTPVSKSKNKAKHIIERDENDNSQRGKRSTLAAERTKRRANIKTTEQQERADKTTTKHSIGQEESETTQ</sequence>